<evidence type="ECO:0000256" key="1">
    <source>
        <dbReference type="SAM" id="MobiDB-lite"/>
    </source>
</evidence>
<proteinExistence type="predicted"/>
<name>A0AAV4NB86_CAEEX</name>
<dbReference type="AlphaFoldDB" id="A0AAV4NB86"/>
<reference evidence="2 3" key="1">
    <citation type="submission" date="2021-06" db="EMBL/GenBank/DDBJ databases">
        <title>Caerostris extrusa draft genome.</title>
        <authorList>
            <person name="Kono N."/>
            <person name="Arakawa K."/>
        </authorList>
    </citation>
    <scope>NUCLEOTIDE SEQUENCE [LARGE SCALE GENOMIC DNA]</scope>
</reference>
<evidence type="ECO:0000313" key="2">
    <source>
        <dbReference type="EMBL" id="GIX81743.1"/>
    </source>
</evidence>
<organism evidence="2 3">
    <name type="scientific">Caerostris extrusa</name>
    <name type="common">Bark spider</name>
    <name type="synonym">Caerostris bankana</name>
    <dbReference type="NCBI Taxonomy" id="172846"/>
    <lineage>
        <taxon>Eukaryota</taxon>
        <taxon>Metazoa</taxon>
        <taxon>Ecdysozoa</taxon>
        <taxon>Arthropoda</taxon>
        <taxon>Chelicerata</taxon>
        <taxon>Arachnida</taxon>
        <taxon>Araneae</taxon>
        <taxon>Araneomorphae</taxon>
        <taxon>Entelegynae</taxon>
        <taxon>Araneoidea</taxon>
        <taxon>Araneidae</taxon>
        <taxon>Caerostris</taxon>
    </lineage>
</organism>
<accession>A0AAV4NB86</accession>
<gene>
    <name evidence="2" type="ORF">CEXT_133561</name>
</gene>
<dbReference type="EMBL" id="BPLR01020710">
    <property type="protein sequence ID" value="GIX81743.1"/>
    <property type="molecule type" value="Genomic_DNA"/>
</dbReference>
<sequence length="123" mass="13669">MLSRNVLTRCIYVTSSHEGRSNSGIVLQESSRCVHWPFVPPRGFPFPGKRIAPNCGLLASNDRPPTSQYLPLLLQSNQKEQGGWLASEKEHSPDPMTTNQAWGCFSRPTQLALILCPAGRSEY</sequence>
<evidence type="ECO:0000313" key="3">
    <source>
        <dbReference type="Proteomes" id="UP001054945"/>
    </source>
</evidence>
<protein>
    <submittedName>
        <fullName evidence="2">Uncharacterized protein</fullName>
    </submittedName>
</protein>
<keyword evidence="3" id="KW-1185">Reference proteome</keyword>
<comment type="caution">
    <text evidence="2">The sequence shown here is derived from an EMBL/GenBank/DDBJ whole genome shotgun (WGS) entry which is preliminary data.</text>
</comment>
<feature type="region of interest" description="Disordered" evidence="1">
    <location>
        <begin position="81"/>
        <end position="101"/>
    </location>
</feature>
<dbReference type="Proteomes" id="UP001054945">
    <property type="component" value="Unassembled WGS sequence"/>
</dbReference>